<dbReference type="PaxDb" id="6945-B7PW00"/>
<reference evidence="2" key="2">
    <citation type="submission" date="2020-05" db="UniProtKB">
        <authorList>
            <consortium name="EnsemblMetazoa"/>
        </authorList>
    </citation>
    <scope>IDENTIFICATION</scope>
    <source>
        <strain evidence="2">wikel</strain>
    </source>
</reference>
<dbReference type="InParanoid" id="B7PW00"/>
<gene>
    <name evidence="1" type="ORF">IscW_ISCW019690</name>
</gene>
<dbReference type="VEuPathDB" id="VectorBase:ISCW019690"/>
<dbReference type="Proteomes" id="UP000001555">
    <property type="component" value="Unassembled WGS sequence"/>
</dbReference>
<dbReference type="VEuPathDB" id="VectorBase:ISCI019690"/>
<sequence>MAAHGFAGRVHRGPLQPRFARVRPNRVATSGGEPSLRDGAGSIAAAVTSVGRAAASDEDAARPPHRRPDLRWGLLTVTDCAVTKTPATCWSELSFSPGRGCPARP</sequence>
<dbReference type="HOGENOM" id="CLU_2239518_0_0_1"/>
<dbReference type="EMBL" id="ABJB010518281">
    <property type="status" value="NOT_ANNOTATED_CDS"/>
    <property type="molecule type" value="Genomic_DNA"/>
</dbReference>
<dbReference type="EMBL" id="DS803698">
    <property type="protein sequence ID" value="EEC10772.1"/>
    <property type="molecule type" value="Genomic_DNA"/>
</dbReference>
<reference evidence="1 3" key="1">
    <citation type="submission" date="2008-03" db="EMBL/GenBank/DDBJ databases">
        <title>Annotation of Ixodes scapularis.</title>
        <authorList>
            <consortium name="Ixodes scapularis Genome Project Consortium"/>
            <person name="Caler E."/>
            <person name="Hannick L.I."/>
            <person name="Bidwell S."/>
            <person name="Joardar V."/>
            <person name="Thiagarajan M."/>
            <person name="Amedeo P."/>
            <person name="Galinsky K.J."/>
            <person name="Schobel S."/>
            <person name="Inman J."/>
            <person name="Hostetler J."/>
            <person name="Miller J."/>
            <person name="Hammond M."/>
            <person name="Megy K."/>
            <person name="Lawson D."/>
            <person name="Kodira C."/>
            <person name="Sutton G."/>
            <person name="Meyer J."/>
            <person name="Hill C.A."/>
            <person name="Birren B."/>
            <person name="Nene V."/>
            <person name="Collins F."/>
            <person name="Alarcon-Chaidez F."/>
            <person name="Wikel S."/>
            <person name="Strausberg R."/>
        </authorList>
    </citation>
    <scope>NUCLEOTIDE SEQUENCE [LARGE SCALE GENOMIC DNA]</scope>
    <source>
        <strain evidence="3">Wikel</strain>
        <strain evidence="1">Wikel colony</strain>
    </source>
</reference>
<name>B7PW00_IXOSC</name>
<proteinExistence type="predicted"/>
<accession>B7PW00</accession>
<dbReference type="AlphaFoldDB" id="B7PW00"/>
<evidence type="ECO:0000313" key="2">
    <source>
        <dbReference type="EnsemblMetazoa" id="ISCW019690-PA"/>
    </source>
</evidence>
<evidence type="ECO:0000313" key="3">
    <source>
        <dbReference type="Proteomes" id="UP000001555"/>
    </source>
</evidence>
<keyword evidence="3" id="KW-1185">Reference proteome</keyword>
<organism>
    <name type="scientific">Ixodes scapularis</name>
    <name type="common">Black-legged tick</name>
    <name type="synonym">Deer tick</name>
    <dbReference type="NCBI Taxonomy" id="6945"/>
    <lineage>
        <taxon>Eukaryota</taxon>
        <taxon>Metazoa</taxon>
        <taxon>Ecdysozoa</taxon>
        <taxon>Arthropoda</taxon>
        <taxon>Chelicerata</taxon>
        <taxon>Arachnida</taxon>
        <taxon>Acari</taxon>
        <taxon>Parasitiformes</taxon>
        <taxon>Ixodida</taxon>
        <taxon>Ixodoidea</taxon>
        <taxon>Ixodidae</taxon>
        <taxon>Ixodinae</taxon>
        <taxon>Ixodes</taxon>
    </lineage>
</organism>
<protein>
    <submittedName>
        <fullName evidence="1 2">Uncharacterized protein</fullName>
    </submittedName>
</protein>
<dbReference type="EnsemblMetazoa" id="ISCW019690-RA">
    <property type="protein sequence ID" value="ISCW019690-PA"/>
    <property type="gene ID" value="ISCW019690"/>
</dbReference>
<evidence type="ECO:0000313" key="1">
    <source>
        <dbReference type="EMBL" id="EEC10772.1"/>
    </source>
</evidence>